<dbReference type="AlphaFoldDB" id="A0A3M8T3D5"/>
<evidence type="ECO:0000313" key="3">
    <source>
        <dbReference type="EMBL" id="RNF85650.1"/>
    </source>
</evidence>
<keyword evidence="1" id="KW-0812">Transmembrane</keyword>
<dbReference type="EMBL" id="RIBZ01000835">
    <property type="protein sequence ID" value="RNF85650.1"/>
    <property type="molecule type" value="Genomic_DNA"/>
</dbReference>
<gene>
    <name evidence="3" type="ORF">EEJ42_43355</name>
</gene>
<protein>
    <submittedName>
        <fullName evidence="3">DUF4142 domain-containing protein</fullName>
    </submittedName>
</protein>
<dbReference type="InterPro" id="IPR012347">
    <property type="entry name" value="Ferritin-like"/>
</dbReference>
<sequence length="222" mass="23628">MSLRSKEGAVRSANLSRSIASSRTIGSGLIIGALAVTLAAILIPVSLFSSSSAAVLPNGVSDDGGGTVTTQYGPLTPTDRDFVRKVKLAGLWELPSGRMGKERGTSEAVKTAGQHLIDGHTELDRRTNEVAQALGVSLPTQPNDQQQGWLNEMSQAPSSAEFERLFAQFLRSAHGKVFNLVAQVRAQSKNSMVRSLATRANTIVLDHITVLEDTGLVDYDAL</sequence>
<name>A0A3M8T3D5_9ACTN</name>
<keyword evidence="4" id="KW-1185">Reference proteome</keyword>
<organism evidence="3 4">
    <name type="scientific">Streptomyces botrytidirepellens</name>
    <dbReference type="NCBI Taxonomy" id="2486417"/>
    <lineage>
        <taxon>Bacteria</taxon>
        <taxon>Bacillati</taxon>
        <taxon>Actinomycetota</taxon>
        <taxon>Actinomycetes</taxon>
        <taxon>Kitasatosporales</taxon>
        <taxon>Streptomycetaceae</taxon>
        <taxon>Streptomyces</taxon>
    </lineage>
</organism>
<dbReference type="Proteomes" id="UP000275401">
    <property type="component" value="Unassembled WGS sequence"/>
</dbReference>
<feature type="domain" description="DUF4142" evidence="2">
    <location>
        <begin position="78"/>
        <end position="209"/>
    </location>
</feature>
<reference evidence="3 4" key="1">
    <citation type="submission" date="2018-11" db="EMBL/GenBank/DDBJ databases">
        <title>The Potential of Streptomyces as Biocontrol Agents against the Tomato grey mould, Botrytis cinerea (Gray mold) Frontiers in Microbiology.</title>
        <authorList>
            <person name="Li D."/>
        </authorList>
    </citation>
    <scope>NUCLEOTIDE SEQUENCE [LARGE SCALE GENOMIC DNA]</scope>
    <source>
        <strain evidence="3 4">NEAU-LD23</strain>
    </source>
</reference>
<dbReference type="Gene3D" id="1.20.1260.10">
    <property type="match status" value="1"/>
</dbReference>
<feature type="transmembrane region" description="Helical" evidence="1">
    <location>
        <begin position="25"/>
        <end position="48"/>
    </location>
</feature>
<evidence type="ECO:0000313" key="4">
    <source>
        <dbReference type="Proteomes" id="UP000275401"/>
    </source>
</evidence>
<dbReference type="PANTHER" id="PTHR38593:SF1">
    <property type="entry name" value="BLR2558 PROTEIN"/>
    <property type="match status" value="1"/>
</dbReference>
<comment type="caution">
    <text evidence="3">The sequence shown here is derived from an EMBL/GenBank/DDBJ whole genome shotgun (WGS) entry which is preliminary data.</text>
</comment>
<proteinExistence type="predicted"/>
<dbReference type="PANTHER" id="PTHR38593">
    <property type="entry name" value="BLR2558 PROTEIN"/>
    <property type="match status" value="1"/>
</dbReference>
<evidence type="ECO:0000259" key="2">
    <source>
        <dbReference type="Pfam" id="PF13628"/>
    </source>
</evidence>
<dbReference type="InterPro" id="IPR025419">
    <property type="entry name" value="DUF4142"/>
</dbReference>
<keyword evidence="1" id="KW-1133">Transmembrane helix</keyword>
<dbReference type="Pfam" id="PF13628">
    <property type="entry name" value="DUF4142"/>
    <property type="match status" value="1"/>
</dbReference>
<accession>A0A3M8T3D5</accession>
<evidence type="ECO:0000256" key="1">
    <source>
        <dbReference type="SAM" id="Phobius"/>
    </source>
</evidence>
<keyword evidence="1" id="KW-0472">Membrane</keyword>